<dbReference type="Gene3D" id="3.40.50.300">
    <property type="entry name" value="P-loop containing nucleotide triphosphate hydrolases"/>
    <property type="match status" value="1"/>
</dbReference>
<dbReference type="InterPro" id="IPR000863">
    <property type="entry name" value="Sulfotransferase_dom"/>
</dbReference>
<sequence>MSLDVLSDLGPVQDAYYWRLPYACIIADYVWPGIVMSPKRINDIKDMQFDERDVVIVSYPKSGTTWMAELVSALNYSGDTDKLTKLRQDERVPWLELDNSYWWIKAFFRFSWLFGESKKDEAPKDNRCHDIGTKHRLCFTHLPLELLPKSILEGKCKVIYVARNPKDNAVSFFHFHRMARFLGLQKIDWNDFFALYYTGSVYCGSWFEHVLGYWNLAKKYPESVKFVKYEDMKDDFPGIVTEIADFLKIDLTPAQTNKVLTHCHFDSMKNNKMANRDTVWLFNQKISKFMRKGAVGDWKNYFTFVQSELFDELYKEKMAGSGLDFKFE</sequence>
<evidence type="ECO:0000256" key="2">
    <source>
        <dbReference type="ARBA" id="ARBA00022679"/>
    </source>
</evidence>
<evidence type="ECO:0000313" key="4">
    <source>
        <dbReference type="Proteomes" id="UP000492821"/>
    </source>
</evidence>
<dbReference type="Pfam" id="PF00685">
    <property type="entry name" value="Sulfotransfer_1"/>
    <property type="match status" value="1"/>
</dbReference>
<name>A0A7E4VK25_PANRE</name>
<dbReference type="PANTHER" id="PTHR11783">
    <property type="entry name" value="SULFOTRANSFERASE SULT"/>
    <property type="match status" value="1"/>
</dbReference>
<dbReference type="InterPro" id="IPR027417">
    <property type="entry name" value="P-loop_NTPase"/>
</dbReference>
<proteinExistence type="inferred from homology"/>
<keyword evidence="2" id="KW-0808">Transferase</keyword>
<protein>
    <submittedName>
        <fullName evidence="5">Sulfotransfer_1 domain-containing protein</fullName>
    </submittedName>
</protein>
<accession>A0A7E4VK25</accession>
<dbReference type="GO" id="GO:0008146">
    <property type="term" value="F:sulfotransferase activity"/>
    <property type="evidence" value="ECO:0007669"/>
    <property type="project" value="InterPro"/>
</dbReference>
<evidence type="ECO:0000313" key="5">
    <source>
        <dbReference type="WBParaSite" id="Pan_g21825.t1"/>
    </source>
</evidence>
<keyword evidence="4" id="KW-1185">Reference proteome</keyword>
<dbReference type="AlphaFoldDB" id="A0A7E4VK25"/>
<reference evidence="4" key="1">
    <citation type="journal article" date="2013" name="Genetics">
        <title>The draft genome and transcriptome of Panagrellus redivivus are shaped by the harsh demands of a free-living lifestyle.</title>
        <authorList>
            <person name="Srinivasan J."/>
            <person name="Dillman A.R."/>
            <person name="Macchietto M.G."/>
            <person name="Heikkinen L."/>
            <person name="Lakso M."/>
            <person name="Fracchia K.M."/>
            <person name="Antoshechkin I."/>
            <person name="Mortazavi A."/>
            <person name="Wong G."/>
            <person name="Sternberg P.W."/>
        </authorList>
    </citation>
    <scope>NUCLEOTIDE SEQUENCE [LARGE SCALE GENOMIC DNA]</scope>
    <source>
        <strain evidence="4">MT8872</strain>
    </source>
</reference>
<comment type="similarity">
    <text evidence="1">Belongs to the sulfotransferase 1 family.</text>
</comment>
<dbReference type="Proteomes" id="UP000492821">
    <property type="component" value="Unassembled WGS sequence"/>
</dbReference>
<dbReference type="SUPFAM" id="SSF52540">
    <property type="entry name" value="P-loop containing nucleoside triphosphate hydrolases"/>
    <property type="match status" value="1"/>
</dbReference>
<evidence type="ECO:0000259" key="3">
    <source>
        <dbReference type="Pfam" id="PF00685"/>
    </source>
</evidence>
<feature type="domain" description="Sulfotransferase" evidence="3">
    <location>
        <begin position="52"/>
        <end position="322"/>
    </location>
</feature>
<reference evidence="5" key="2">
    <citation type="submission" date="2020-10" db="UniProtKB">
        <authorList>
            <consortium name="WormBaseParasite"/>
        </authorList>
    </citation>
    <scope>IDENTIFICATION</scope>
</reference>
<dbReference type="WBParaSite" id="Pan_g21825.t1">
    <property type="protein sequence ID" value="Pan_g21825.t1"/>
    <property type="gene ID" value="Pan_g21825"/>
</dbReference>
<evidence type="ECO:0000256" key="1">
    <source>
        <dbReference type="ARBA" id="ARBA00005771"/>
    </source>
</evidence>
<organism evidence="4 5">
    <name type="scientific">Panagrellus redivivus</name>
    <name type="common">Microworm</name>
    <dbReference type="NCBI Taxonomy" id="6233"/>
    <lineage>
        <taxon>Eukaryota</taxon>
        <taxon>Metazoa</taxon>
        <taxon>Ecdysozoa</taxon>
        <taxon>Nematoda</taxon>
        <taxon>Chromadorea</taxon>
        <taxon>Rhabditida</taxon>
        <taxon>Tylenchina</taxon>
        <taxon>Panagrolaimomorpha</taxon>
        <taxon>Panagrolaimoidea</taxon>
        <taxon>Panagrolaimidae</taxon>
        <taxon>Panagrellus</taxon>
    </lineage>
</organism>